<dbReference type="RefSeq" id="XP_002767572.1">
    <property type="nucleotide sequence ID" value="XM_002767526.1"/>
</dbReference>
<gene>
    <name evidence="1" type="ORF">Pmar_PMAR017148</name>
</gene>
<feature type="non-terminal residue" evidence="1">
    <location>
        <position position="64"/>
    </location>
</feature>
<keyword evidence="2" id="KW-1185">Reference proteome</keyword>
<sequence>TDKSSRNAERIATLESLLRKSLSYSYVAVKLHSLSPTPATAGWGLEMFYAQLITPDSPGSVDSK</sequence>
<protein>
    <submittedName>
        <fullName evidence="1">Uncharacterized protein</fullName>
    </submittedName>
</protein>
<dbReference type="AlphaFoldDB" id="C5LSP9"/>
<organism evidence="2">
    <name type="scientific">Perkinsus marinus (strain ATCC 50983 / TXsc)</name>
    <dbReference type="NCBI Taxonomy" id="423536"/>
    <lineage>
        <taxon>Eukaryota</taxon>
        <taxon>Sar</taxon>
        <taxon>Alveolata</taxon>
        <taxon>Perkinsozoa</taxon>
        <taxon>Perkinsea</taxon>
        <taxon>Perkinsida</taxon>
        <taxon>Perkinsidae</taxon>
        <taxon>Perkinsus</taxon>
    </lineage>
</organism>
<dbReference type="Proteomes" id="UP000007800">
    <property type="component" value="Unassembled WGS sequence"/>
</dbReference>
<evidence type="ECO:0000313" key="2">
    <source>
        <dbReference type="Proteomes" id="UP000007800"/>
    </source>
</evidence>
<dbReference type="InParanoid" id="C5LSP9"/>
<accession>C5LSP9</accession>
<dbReference type="GeneID" id="9050032"/>
<feature type="non-terminal residue" evidence="1">
    <location>
        <position position="1"/>
    </location>
</feature>
<dbReference type="EMBL" id="GG685191">
    <property type="protein sequence ID" value="EER00290.1"/>
    <property type="molecule type" value="Genomic_DNA"/>
</dbReference>
<proteinExistence type="predicted"/>
<name>C5LSP9_PERM5</name>
<reference evidence="1 2" key="1">
    <citation type="submission" date="2008-07" db="EMBL/GenBank/DDBJ databases">
        <authorList>
            <person name="El-Sayed N."/>
            <person name="Caler E."/>
            <person name="Inman J."/>
            <person name="Amedeo P."/>
            <person name="Hass B."/>
            <person name="Wortman J."/>
        </authorList>
    </citation>
    <scope>NUCLEOTIDE SEQUENCE [LARGE SCALE GENOMIC DNA]</scope>
    <source>
        <strain evidence="2">ATCC 50983 / TXsc</strain>
    </source>
</reference>
<evidence type="ECO:0000313" key="1">
    <source>
        <dbReference type="EMBL" id="EER00290.1"/>
    </source>
</evidence>